<evidence type="ECO:0000313" key="2">
    <source>
        <dbReference type="EMBL" id="CAB3913319.1"/>
    </source>
</evidence>
<feature type="region of interest" description="Disordered" evidence="1">
    <location>
        <begin position="86"/>
        <end position="109"/>
    </location>
</feature>
<feature type="region of interest" description="Disordered" evidence="1">
    <location>
        <begin position="1"/>
        <end position="20"/>
    </location>
</feature>
<sequence length="809" mass="84519">MFINPNAGRVPGGEQLPAQDHTTGTVVGATAPRPGAGGLQGTLVAVGEGGTDALREDAAQARGWFSGALSAFWQAAEAFTAAMHGDPLDEDTDVRAEGGPGDGLRTDDDATLSEVEDDDATLTEIEDDDDDEFFDCDEEGVAAYNARQLERQAMPGGATGPSSLGDVPVLPLSSLLGESGELEVQGGVETDPTPVREEVAQQTQQQQQGILGRLAAMGGNALGAVTATVTSTASSVMNTVASYLPGGGTPASGSAGVSAGQTVSERNLARAGEVAVKIDAEMAKLNEQLRRMGGDALRVPDGERLNAPTLSAWDTLSRWNHQVRGAMSAGLTTLGWTTAAVAIPTATSVITSPMGWTPTGIGINATATLGGAYLGLTALRDFPELASNRAALSLVESTLQALQPQFQELDNLIAQEQSRQTATERTMLVSLERGARMEALQRELAQVGEALQAAPSAPLQGAATRHPVALGDGQARAQTLGLAQRAKSAFQSFFGSIARGLSSVGRFLADLPNVPGRLLERRAAGKSELAYVGGAGRAALNLLASPREGGIVRDGVDVRTMQRAVDAGGVSQGLAEVRRQMYIGENLTHALRDNDSPAFGAIAVGTGLQQVAATANLTTARAMAWYFAGAADAAERGNGQQPAVTRNTDGSLSVADPDRKLYSFLMHAPSVYTGSMAGEPGGEPGRLTLDDYRRGFPDGARGMQFETTLDAQGAAELRVRFVADRARPVFTPLANEHGVLLAMYQALHSPAQPGERQADFSGWSREQLEAHQSSLLAALQREVTLVAGDQQQVRDLRDWQNPAFLAGRA</sequence>
<keyword evidence="3" id="KW-1185">Reference proteome</keyword>
<dbReference type="EMBL" id="CADIKZ010000018">
    <property type="protein sequence ID" value="CAB3913319.1"/>
    <property type="molecule type" value="Genomic_DNA"/>
</dbReference>
<dbReference type="AlphaFoldDB" id="A0A6S7EL57"/>
<dbReference type="Proteomes" id="UP000494203">
    <property type="component" value="Unassembled WGS sequence"/>
</dbReference>
<accession>A0A6S7EL57</accession>
<proteinExistence type="predicted"/>
<reference evidence="2 3" key="1">
    <citation type="submission" date="2020-04" db="EMBL/GenBank/DDBJ databases">
        <authorList>
            <person name="De Canck E."/>
        </authorList>
    </citation>
    <scope>NUCLEOTIDE SEQUENCE [LARGE SCALE GENOMIC DNA]</scope>
    <source>
        <strain evidence="2 3">LMG 26788</strain>
    </source>
</reference>
<dbReference type="RefSeq" id="WP_175141838.1">
    <property type="nucleotide sequence ID" value="NZ_CADIKZ010000018.1"/>
</dbReference>
<gene>
    <name evidence="2" type="ORF">LMG26788_04914</name>
</gene>
<organism evidence="2 3">
    <name type="scientific">Achromobacter pulmonis</name>
    <dbReference type="NCBI Taxonomy" id="1389932"/>
    <lineage>
        <taxon>Bacteria</taxon>
        <taxon>Pseudomonadati</taxon>
        <taxon>Pseudomonadota</taxon>
        <taxon>Betaproteobacteria</taxon>
        <taxon>Burkholderiales</taxon>
        <taxon>Alcaligenaceae</taxon>
        <taxon>Achromobacter</taxon>
    </lineage>
</organism>
<protein>
    <submittedName>
        <fullName evidence="2">Uncharacterized protein</fullName>
    </submittedName>
</protein>
<name>A0A6S7EL57_9BURK</name>
<evidence type="ECO:0000313" key="3">
    <source>
        <dbReference type="Proteomes" id="UP000494203"/>
    </source>
</evidence>
<evidence type="ECO:0000256" key="1">
    <source>
        <dbReference type="SAM" id="MobiDB-lite"/>
    </source>
</evidence>